<dbReference type="Proteomes" id="UP001595798">
    <property type="component" value="Unassembled WGS sequence"/>
</dbReference>
<evidence type="ECO:0000256" key="1">
    <source>
        <dbReference type="SAM" id="MobiDB-lite"/>
    </source>
</evidence>
<keyword evidence="4" id="KW-1185">Reference proteome</keyword>
<name>A0ABV8QNB5_9GAMM</name>
<dbReference type="PANTHER" id="PTHR34351">
    <property type="entry name" value="SLR1927 PROTEIN-RELATED"/>
    <property type="match status" value="1"/>
</dbReference>
<dbReference type="EMBL" id="JBHSDI010000064">
    <property type="protein sequence ID" value="MFC4261221.1"/>
    <property type="molecule type" value="Genomic_DNA"/>
</dbReference>
<reference evidence="4" key="1">
    <citation type="journal article" date="2019" name="Int. J. Syst. Evol. Microbiol.">
        <title>The Global Catalogue of Microorganisms (GCM) 10K type strain sequencing project: providing services to taxonomists for standard genome sequencing and annotation.</title>
        <authorList>
            <consortium name="The Broad Institute Genomics Platform"/>
            <consortium name="The Broad Institute Genome Sequencing Center for Infectious Disease"/>
            <person name="Wu L."/>
            <person name="Ma J."/>
        </authorList>
    </citation>
    <scope>NUCLEOTIDE SEQUENCE [LARGE SCALE GENOMIC DNA]</scope>
    <source>
        <strain evidence="4">CECT 7297</strain>
    </source>
</reference>
<protein>
    <submittedName>
        <fullName evidence="3">DUF58 domain-containing protein</fullName>
    </submittedName>
</protein>
<proteinExistence type="predicted"/>
<gene>
    <name evidence="3" type="ORF">ACFOZ5_19545</name>
</gene>
<feature type="transmembrane region" description="Helical" evidence="2">
    <location>
        <begin position="30"/>
        <end position="53"/>
    </location>
</feature>
<feature type="transmembrane region" description="Helical" evidence="2">
    <location>
        <begin position="59"/>
        <end position="75"/>
    </location>
</feature>
<dbReference type="RefSeq" id="WP_379890579.1">
    <property type="nucleotide sequence ID" value="NZ_JBHSDI010000064.1"/>
</dbReference>
<keyword evidence="2" id="KW-0812">Transmembrane</keyword>
<organism evidence="3 4">
    <name type="scientific">Marinobacter lacisalsi</name>
    <dbReference type="NCBI Taxonomy" id="475979"/>
    <lineage>
        <taxon>Bacteria</taxon>
        <taxon>Pseudomonadati</taxon>
        <taxon>Pseudomonadota</taxon>
        <taxon>Gammaproteobacteria</taxon>
        <taxon>Pseudomonadales</taxon>
        <taxon>Marinobacteraceae</taxon>
        <taxon>Marinobacter</taxon>
    </lineage>
</organism>
<dbReference type="PANTHER" id="PTHR34351:SF1">
    <property type="entry name" value="SLR1927 PROTEIN"/>
    <property type="match status" value="1"/>
</dbReference>
<evidence type="ECO:0000313" key="3">
    <source>
        <dbReference type="EMBL" id="MFC4261221.1"/>
    </source>
</evidence>
<keyword evidence="2" id="KW-0472">Membrane</keyword>
<evidence type="ECO:0000313" key="4">
    <source>
        <dbReference type="Proteomes" id="UP001595798"/>
    </source>
</evidence>
<accession>A0ABV8QNB5</accession>
<comment type="caution">
    <text evidence="3">The sequence shown here is derived from an EMBL/GenBank/DDBJ whole genome shotgun (WGS) entry which is preliminary data.</text>
</comment>
<evidence type="ECO:0000256" key="2">
    <source>
        <dbReference type="SAM" id="Phobius"/>
    </source>
</evidence>
<sequence length="322" mass="36091">MRNTVKRRWRAWINRRIPRDDRRHLDRRSIFILPTPAGGVFGILLVVMLLTGINYQNSLIYLLTFLLGALFVAAMHQTHNNLSGVDVTLLKPGEGFAGDSIVFRVRLQASHDAPAIDLSSDTMAGPSLSVPGNELVDGSLEIPSRERGYLLPDRIRVETRFPFGLLVAWSWLRPATAAIVFPRPISPTQAPEGAVEGESIEADQRSQGQDQVELRPWREGDLSARVDWKRFSRNGDMVVADWQGEQGSPQWLDFESFPGADHELRLSYLTALVLERYDAGEPWGLRLPGLTIDPDQGDQHRRICLRALATWQRTPPDSGATV</sequence>
<feature type="region of interest" description="Disordered" evidence="1">
    <location>
        <begin position="189"/>
        <end position="211"/>
    </location>
</feature>
<keyword evidence="2" id="KW-1133">Transmembrane helix</keyword>